<feature type="non-terminal residue" evidence="2">
    <location>
        <position position="1"/>
    </location>
</feature>
<dbReference type="Proteomes" id="UP001608902">
    <property type="component" value="Unassembled WGS sequence"/>
</dbReference>
<gene>
    <name evidence="2" type="ORF">AB6A40_009327</name>
</gene>
<sequence length="90" mass="10106">PKEYNGNGLETDQIPKESNGNGLETDQIPKESNGKGLGIDWIPKESNGNQNSIWFDGALFDVILSSSEYLKILCVQKDFILHLECFVIYE</sequence>
<evidence type="ECO:0000313" key="3">
    <source>
        <dbReference type="Proteomes" id="UP001608902"/>
    </source>
</evidence>
<dbReference type="EMBL" id="JBGFUD010009709">
    <property type="protein sequence ID" value="MFH4982618.1"/>
    <property type="molecule type" value="Genomic_DNA"/>
</dbReference>
<accession>A0ABD6EZN7</accession>
<name>A0ABD6EZN7_9BILA</name>
<evidence type="ECO:0000313" key="2">
    <source>
        <dbReference type="EMBL" id="MFH4982618.1"/>
    </source>
</evidence>
<keyword evidence="3" id="KW-1185">Reference proteome</keyword>
<organism evidence="2 3">
    <name type="scientific">Gnathostoma spinigerum</name>
    <dbReference type="NCBI Taxonomy" id="75299"/>
    <lineage>
        <taxon>Eukaryota</taxon>
        <taxon>Metazoa</taxon>
        <taxon>Ecdysozoa</taxon>
        <taxon>Nematoda</taxon>
        <taxon>Chromadorea</taxon>
        <taxon>Rhabditida</taxon>
        <taxon>Spirurina</taxon>
        <taxon>Gnathostomatomorpha</taxon>
        <taxon>Gnathostomatoidea</taxon>
        <taxon>Gnathostomatidae</taxon>
        <taxon>Gnathostoma</taxon>
    </lineage>
</organism>
<comment type="caution">
    <text evidence="2">The sequence shown here is derived from an EMBL/GenBank/DDBJ whole genome shotgun (WGS) entry which is preliminary data.</text>
</comment>
<feature type="region of interest" description="Disordered" evidence="1">
    <location>
        <begin position="1"/>
        <end position="37"/>
    </location>
</feature>
<evidence type="ECO:0000256" key="1">
    <source>
        <dbReference type="SAM" id="MobiDB-lite"/>
    </source>
</evidence>
<proteinExistence type="predicted"/>
<dbReference type="AlphaFoldDB" id="A0ABD6EZN7"/>
<reference evidence="2 3" key="1">
    <citation type="submission" date="2024-08" db="EMBL/GenBank/DDBJ databases">
        <title>Gnathostoma spinigerum genome.</title>
        <authorList>
            <person name="Gonzalez-Bertolin B."/>
            <person name="Monzon S."/>
            <person name="Zaballos A."/>
            <person name="Jimenez P."/>
            <person name="Dekumyoy P."/>
            <person name="Varona S."/>
            <person name="Cuesta I."/>
            <person name="Sumanam S."/>
            <person name="Adisakwattana P."/>
            <person name="Gasser R.B."/>
            <person name="Hernandez-Gonzalez A."/>
            <person name="Young N.D."/>
            <person name="Perteguer M.J."/>
        </authorList>
    </citation>
    <scope>NUCLEOTIDE SEQUENCE [LARGE SCALE GENOMIC DNA]</scope>
    <source>
        <strain evidence="2">AL3</strain>
        <tissue evidence="2">Liver</tissue>
    </source>
</reference>
<protein>
    <submittedName>
        <fullName evidence="2">Uncharacterized protein</fullName>
    </submittedName>
</protein>